<gene>
    <name evidence="2" type="ORF">XAT740_LOCUS19732</name>
</gene>
<feature type="region of interest" description="Disordered" evidence="1">
    <location>
        <begin position="201"/>
        <end position="234"/>
    </location>
</feature>
<dbReference type="Proteomes" id="UP000663828">
    <property type="component" value="Unassembled WGS sequence"/>
</dbReference>
<dbReference type="EMBL" id="CAJNOR010001355">
    <property type="protein sequence ID" value="CAF1127718.1"/>
    <property type="molecule type" value="Genomic_DNA"/>
</dbReference>
<proteinExistence type="predicted"/>
<accession>A0A814R1V5</accession>
<name>A0A814R1V5_ADIRI</name>
<feature type="compositionally biased region" description="Polar residues" evidence="1">
    <location>
        <begin position="201"/>
        <end position="228"/>
    </location>
</feature>
<evidence type="ECO:0000313" key="2">
    <source>
        <dbReference type="EMBL" id="CAF1127718.1"/>
    </source>
</evidence>
<protein>
    <submittedName>
        <fullName evidence="2">Uncharacterized protein</fullName>
    </submittedName>
</protein>
<dbReference type="AlphaFoldDB" id="A0A814R1V5"/>
<sequence length="306" mass="34595">MDNPFSDTDSLSRMDFGEINATNVSPVLSTPALHKRRPPKRVRFALTLEPVEEKSVPSSPEISPTIPSKRTNQLFEFDKQAKPLYGNYMEYLKARQAFKERMSLPTSPSFPETSPELPTYTHTFVIQSKSPAVFINSITITAPTIHLPQIVQREKTPSNKTPTTIDPNLKQELTLSTSPRLVHTKKLSNATNQRHHYVSIQAVSKSSTPLPSTTNLPNKSVRSDNSTGPKPVKERTTIGKIPEIVMTKSPVNPLPSRPVLPISLRKTRIPSRLHRSNDEININPKYFFQYHDHDQFLRQPIIHSSH</sequence>
<reference evidence="2" key="1">
    <citation type="submission" date="2021-02" db="EMBL/GenBank/DDBJ databases">
        <authorList>
            <person name="Nowell W R."/>
        </authorList>
    </citation>
    <scope>NUCLEOTIDE SEQUENCE</scope>
</reference>
<keyword evidence="3" id="KW-1185">Reference proteome</keyword>
<organism evidence="2 3">
    <name type="scientific">Adineta ricciae</name>
    <name type="common">Rotifer</name>
    <dbReference type="NCBI Taxonomy" id="249248"/>
    <lineage>
        <taxon>Eukaryota</taxon>
        <taxon>Metazoa</taxon>
        <taxon>Spiralia</taxon>
        <taxon>Gnathifera</taxon>
        <taxon>Rotifera</taxon>
        <taxon>Eurotatoria</taxon>
        <taxon>Bdelloidea</taxon>
        <taxon>Adinetida</taxon>
        <taxon>Adinetidae</taxon>
        <taxon>Adineta</taxon>
    </lineage>
</organism>
<comment type="caution">
    <text evidence="2">The sequence shown here is derived from an EMBL/GenBank/DDBJ whole genome shotgun (WGS) entry which is preliminary data.</text>
</comment>
<evidence type="ECO:0000313" key="3">
    <source>
        <dbReference type="Proteomes" id="UP000663828"/>
    </source>
</evidence>
<evidence type="ECO:0000256" key="1">
    <source>
        <dbReference type="SAM" id="MobiDB-lite"/>
    </source>
</evidence>